<comment type="similarity">
    <text evidence="4">Belongs to the FKBP-type PPIase family.</text>
</comment>
<evidence type="ECO:0000256" key="1">
    <source>
        <dbReference type="ARBA" id="ARBA00000971"/>
    </source>
</evidence>
<dbReference type="Proteomes" id="UP000784128">
    <property type="component" value="Unassembled WGS sequence"/>
</dbReference>
<evidence type="ECO:0000313" key="6">
    <source>
        <dbReference type="EMBL" id="MBT1070772.1"/>
    </source>
</evidence>
<organism evidence="6 7">
    <name type="scientific">Pelotalea chapellei</name>
    <dbReference type="NCBI Taxonomy" id="44671"/>
    <lineage>
        <taxon>Bacteria</taxon>
        <taxon>Pseudomonadati</taxon>
        <taxon>Thermodesulfobacteriota</taxon>
        <taxon>Desulfuromonadia</taxon>
        <taxon>Geobacterales</taxon>
        <taxon>Geobacteraceae</taxon>
        <taxon>Pelotalea</taxon>
    </lineage>
</organism>
<name>A0ABS5U533_9BACT</name>
<comment type="catalytic activity">
    <reaction evidence="1 3 4">
        <text>[protein]-peptidylproline (omega=180) = [protein]-peptidylproline (omega=0)</text>
        <dbReference type="Rhea" id="RHEA:16237"/>
        <dbReference type="Rhea" id="RHEA-COMP:10747"/>
        <dbReference type="Rhea" id="RHEA-COMP:10748"/>
        <dbReference type="ChEBI" id="CHEBI:83833"/>
        <dbReference type="ChEBI" id="CHEBI:83834"/>
        <dbReference type="EC" id="5.2.1.8"/>
    </reaction>
</comment>
<keyword evidence="7" id="KW-1185">Reference proteome</keyword>
<accession>A0ABS5U533</accession>
<dbReference type="EC" id="5.2.1.8" evidence="4"/>
<dbReference type="EMBL" id="JAHDYS010000002">
    <property type="protein sequence ID" value="MBT1070772.1"/>
    <property type="molecule type" value="Genomic_DNA"/>
</dbReference>
<evidence type="ECO:0000256" key="2">
    <source>
        <dbReference type="ARBA" id="ARBA00023110"/>
    </source>
</evidence>
<protein>
    <recommendedName>
        <fullName evidence="4">Peptidyl-prolyl cis-trans isomerase</fullName>
        <ecNumber evidence="4">5.2.1.8</ecNumber>
    </recommendedName>
</protein>
<dbReference type="RefSeq" id="WP_214296482.1">
    <property type="nucleotide sequence ID" value="NZ_JAHDYS010000002.1"/>
</dbReference>
<dbReference type="Pfam" id="PF00254">
    <property type="entry name" value="FKBP_C"/>
    <property type="match status" value="1"/>
</dbReference>
<dbReference type="InterPro" id="IPR001179">
    <property type="entry name" value="PPIase_FKBP_dom"/>
</dbReference>
<reference evidence="6 7" key="1">
    <citation type="submission" date="2021-05" db="EMBL/GenBank/DDBJ databases">
        <title>The draft genome of Geobacter chapellei DSM 13688.</title>
        <authorList>
            <person name="Xu Z."/>
            <person name="Masuda Y."/>
            <person name="Itoh H."/>
            <person name="Senoo K."/>
        </authorList>
    </citation>
    <scope>NUCLEOTIDE SEQUENCE [LARGE SCALE GENOMIC DNA]</scope>
    <source>
        <strain evidence="6 7">DSM 13688</strain>
    </source>
</reference>
<proteinExistence type="inferred from homology"/>
<evidence type="ECO:0000313" key="7">
    <source>
        <dbReference type="Proteomes" id="UP000784128"/>
    </source>
</evidence>
<keyword evidence="2 3" id="KW-0697">Rotamase</keyword>
<sequence length="144" mass="15904">MEADTGKKVAIHFTCRYEDGTIYEYADRDVLEFIIGEGNTIPSLEKGVIGMHPGDTRVIPVSAAELKSYPFELGEAPLEMGFPAGTDEGTGDDEFAMDEDDQDLIQPDDLQIIPSSRSTMDLFFDVEMVAVDDVEADVEEESWS</sequence>
<gene>
    <name evidence="6" type="ORF">KJB30_03150</name>
</gene>
<dbReference type="InterPro" id="IPR046357">
    <property type="entry name" value="PPIase_dom_sf"/>
</dbReference>
<dbReference type="Gene3D" id="3.10.50.40">
    <property type="match status" value="1"/>
</dbReference>
<feature type="domain" description="PPIase FKBP-type" evidence="5">
    <location>
        <begin position="6"/>
        <end position="61"/>
    </location>
</feature>
<dbReference type="PROSITE" id="PS50059">
    <property type="entry name" value="FKBP_PPIASE"/>
    <property type="match status" value="1"/>
</dbReference>
<evidence type="ECO:0000256" key="3">
    <source>
        <dbReference type="PROSITE-ProRule" id="PRU00277"/>
    </source>
</evidence>
<evidence type="ECO:0000256" key="4">
    <source>
        <dbReference type="RuleBase" id="RU003915"/>
    </source>
</evidence>
<dbReference type="SUPFAM" id="SSF54534">
    <property type="entry name" value="FKBP-like"/>
    <property type="match status" value="1"/>
</dbReference>
<dbReference type="GO" id="GO:0003755">
    <property type="term" value="F:peptidyl-prolyl cis-trans isomerase activity"/>
    <property type="evidence" value="ECO:0007669"/>
    <property type="project" value="UniProtKB-EC"/>
</dbReference>
<evidence type="ECO:0000259" key="5">
    <source>
        <dbReference type="PROSITE" id="PS50059"/>
    </source>
</evidence>
<keyword evidence="3 4" id="KW-0413">Isomerase</keyword>
<comment type="caution">
    <text evidence="6">The sequence shown here is derived from an EMBL/GenBank/DDBJ whole genome shotgun (WGS) entry which is preliminary data.</text>
</comment>